<organism evidence="4 5">
    <name type="scientific">Streptomyces tanashiensis</name>
    <dbReference type="NCBI Taxonomy" id="67367"/>
    <lineage>
        <taxon>Bacteria</taxon>
        <taxon>Bacillati</taxon>
        <taxon>Actinomycetota</taxon>
        <taxon>Actinomycetes</taxon>
        <taxon>Kitasatosporales</taxon>
        <taxon>Streptomycetaceae</taxon>
        <taxon>Streptomyces</taxon>
    </lineage>
</organism>
<gene>
    <name evidence="4" type="ORF">LDH80_00300</name>
</gene>
<dbReference type="Pfam" id="PF13359">
    <property type="entry name" value="DDE_Tnp_4"/>
    <property type="match status" value="1"/>
</dbReference>
<keyword evidence="2" id="KW-0479">Metal-binding</keyword>
<reference evidence="4" key="1">
    <citation type="submission" date="2021-09" db="EMBL/GenBank/DDBJ databases">
        <title>Complete genome sequence and metabolic characterization of Streptomyces tanashiensis DSM 731 the producer of antibacterial Kalafungin and diverse secondary metabolites.</title>
        <authorList>
            <person name="Abbasi M.N."/>
            <person name="Anwar M.N."/>
            <person name="Alam K."/>
            <person name="Shoaib M."/>
            <person name="Lin Z."/>
            <person name="Hayat M."/>
            <person name="Ali M.I."/>
            <person name="Malik H.M.T."/>
            <person name="Ahmed I."/>
            <person name="Li A."/>
            <person name="Hailong Wang H."/>
            <person name="Zhang Y."/>
        </authorList>
    </citation>
    <scope>NUCLEOTIDE SEQUENCE</scope>
    <source>
        <strain evidence="4">Kala</strain>
    </source>
</reference>
<proteinExistence type="predicted"/>
<evidence type="ECO:0000313" key="4">
    <source>
        <dbReference type="EMBL" id="UZX26351.1"/>
    </source>
</evidence>
<sequence length="65" mass="7293">MVLLDGSLIRTRRRTGTENRKNYSGKQERHGLLVIALTDDKGRLVWVSAVRPGRTSEITRAATTN</sequence>
<dbReference type="InterPro" id="IPR027806">
    <property type="entry name" value="HARBI1_dom"/>
</dbReference>
<keyword evidence="5" id="KW-1185">Reference proteome</keyword>
<dbReference type="Proteomes" id="UP001164506">
    <property type="component" value="Chromosome"/>
</dbReference>
<evidence type="ECO:0000256" key="2">
    <source>
        <dbReference type="ARBA" id="ARBA00022723"/>
    </source>
</evidence>
<protein>
    <submittedName>
        <fullName evidence="4">Transposase family protein</fullName>
    </submittedName>
</protein>
<comment type="cofactor">
    <cofactor evidence="1">
        <name>a divalent metal cation</name>
        <dbReference type="ChEBI" id="CHEBI:60240"/>
    </cofactor>
</comment>
<evidence type="ECO:0000313" key="5">
    <source>
        <dbReference type="Proteomes" id="UP001164506"/>
    </source>
</evidence>
<name>A0ABY6R8F4_9ACTN</name>
<evidence type="ECO:0000256" key="1">
    <source>
        <dbReference type="ARBA" id="ARBA00001968"/>
    </source>
</evidence>
<dbReference type="EMBL" id="CP084204">
    <property type="protein sequence ID" value="UZX26351.1"/>
    <property type="molecule type" value="Genomic_DNA"/>
</dbReference>
<feature type="domain" description="DDE Tnp4" evidence="3">
    <location>
        <begin position="4"/>
        <end position="57"/>
    </location>
</feature>
<accession>A0ABY6R8F4</accession>
<evidence type="ECO:0000259" key="3">
    <source>
        <dbReference type="Pfam" id="PF13359"/>
    </source>
</evidence>